<keyword evidence="3" id="KW-1185">Reference proteome</keyword>
<sequence>MSADVVKIATGGVKKGKNQGLKVVTANDLFTGAVIYWSKGDLWTEDLSDALAVEGSDALTALEKAFADEKAAVGPYLMDVEPDLSPSGRGRLRETIRDRGPTIHPEFGRQAEER</sequence>
<proteinExistence type="predicted"/>
<organism evidence="2 3">
    <name type="scientific">Parvularcula mediterranea</name>
    <dbReference type="NCBI Taxonomy" id="2732508"/>
    <lineage>
        <taxon>Bacteria</taxon>
        <taxon>Pseudomonadati</taxon>
        <taxon>Pseudomonadota</taxon>
        <taxon>Alphaproteobacteria</taxon>
        <taxon>Parvularculales</taxon>
        <taxon>Parvularculaceae</taxon>
        <taxon>Parvularcula</taxon>
    </lineage>
</organism>
<protein>
    <submittedName>
        <fullName evidence="2">DUF2849 domain-containing protein</fullName>
    </submittedName>
</protein>
<evidence type="ECO:0000313" key="2">
    <source>
        <dbReference type="EMBL" id="NNU15769.1"/>
    </source>
</evidence>
<name>A0A7Y3RKK7_9PROT</name>
<feature type="region of interest" description="Disordered" evidence="1">
    <location>
        <begin position="83"/>
        <end position="114"/>
    </location>
</feature>
<dbReference type="InterPro" id="IPR021270">
    <property type="entry name" value="DUF2849"/>
</dbReference>
<dbReference type="RefSeq" id="WP_173197458.1">
    <property type="nucleotide sequence ID" value="NZ_JABFCX010000002.1"/>
</dbReference>
<accession>A0A7Y3RKK7</accession>
<evidence type="ECO:0000256" key="1">
    <source>
        <dbReference type="SAM" id="MobiDB-lite"/>
    </source>
</evidence>
<gene>
    <name evidence="2" type="ORF">HK107_05475</name>
</gene>
<evidence type="ECO:0000313" key="3">
    <source>
        <dbReference type="Proteomes" id="UP000536835"/>
    </source>
</evidence>
<dbReference type="Pfam" id="PF11011">
    <property type="entry name" value="DUF2849"/>
    <property type="match status" value="1"/>
</dbReference>
<comment type="caution">
    <text evidence="2">The sequence shown here is derived from an EMBL/GenBank/DDBJ whole genome shotgun (WGS) entry which is preliminary data.</text>
</comment>
<feature type="compositionally biased region" description="Basic and acidic residues" evidence="1">
    <location>
        <begin position="91"/>
        <end position="114"/>
    </location>
</feature>
<dbReference type="Proteomes" id="UP000536835">
    <property type="component" value="Unassembled WGS sequence"/>
</dbReference>
<dbReference type="EMBL" id="JABFCX010000002">
    <property type="protein sequence ID" value="NNU15769.1"/>
    <property type="molecule type" value="Genomic_DNA"/>
</dbReference>
<dbReference type="AlphaFoldDB" id="A0A7Y3RKK7"/>
<reference evidence="2 3" key="1">
    <citation type="submission" date="2020-05" db="EMBL/GenBank/DDBJ databases">
        <title>Parvularcula mediterraneae sp. nov., isolated from polypropylene straw from shallow seawater of the seashore of Laganas in Zakynthos island, Greece.</title>
        <authorList>
            <person name="Szabo I."/>
            <person name="Al-Omari J."/>
            <person name="Rado J."/>
            <person name="Szerdahelyi G.S."/>
        </authorList>
    </citation>
    <scope>NUCLEOTIDE SEQUENCE [LARGE SCALE GENOMIC DNA]</scope>
    <source>
        <strain evidence="2 3">ZS-1/3</strain>
    </source>
</reference>